<dbReference type="EMBL" id="NRSJ01000001">
    <property type="protein sequence ID" value="MBK1703153.1"/>
    <property type="molecule type" value="Genomic_DNA"/>
</dbReference>
<proteinExistence type="predicted"/>
<dbReference type="GO" id="GO:0004668">
    <property type="term" value="F:protein-arginine deiminase activity"/>
    <property type="evidence" value="ECO:0007669"/>
    <property type="project" value="InterPro"/>
</dbReference>
<evidence type="ECO:0000313" key="4">
    <source>
        <dbReference type="Proteomes" id="UP001296776"/>
    </source>
</evidence>
<protein>
    <recommendedName>
        <fullName evidence="5">Agmatine deiminase</fullName>
    </recommendedName>
</protein>
<dbReference type="PANTHER" id="PTHR31377:SF0">
    <property type="entry name" value="AGMATINE DEIMINASE-RELATED"/>
    <property type="match status" value="1"/>
</dbReference>
<accession>A0AAJ0U0I5</accession>
<dbReference type="SUPFAM" id="SSF55909">
    <property type="entry name" value="Pentein"/>
    <property type="match status" value="1"/>
</dbReference>
<organism evidence="3 4">
    <name type="scientific">Halochromatium glycolicum</name>
    <dbReference type="NCBI Taxonomy" id="85075"/>
    <lineage>
        <taxon>Bacteria</taxon>
        <taxon>Pseudomonadati</taxon>
        <taxon>Pseudomonadota</taxon>
        <taxon>Gammaproteobacteria</taxon>
        <taxon>Chromatiales</taxon>
        <taxon>Chromatiaceae</taxon>
        <taxon>Halochromatium</taxon>
    </lineage>
</organism>
<keyword evidence="4" id="KW-1185">Reference proteome</keyword>
<dbReference type="RefSeq" id="WP_200343850.1">
    <property type="nucleotide sequence ID" value="NZ_NRSJ01000001.1"/>
</dbReference>
<dbReference type="GO" id="GO:0009446">
    <property type="term" value="P:putrescine biosynthetic process"/>
    <property type="evidence" value="ECO:0007669"/>
    <property type="project" value="InterPro"/>
</dbReference>
<dbReference type="InterPro" id="IPR007466">
    <property type="entry name" value="Peptidyl-Arg-deiminase_porph"/>
</dbReference>
<reference evidence="3" key="2">
    <citation type="journal article" date="2020" name="Microorganisms">
        <title>Osmotic Adaptation and Compatible Solute Biosynthesis of Phototrophic Bacteria as Revealed from Genome Analyses.</title>
        <authorList>
            <person name="Imhoff J.F."/>
            <person name="Rahn T."/>
            <person name="Kunzel S."/>
            <person name="Keller A."/>
            <person name="Neulinger S.C."/>
        </authorList>
    </citation>
    <scope>NUCLEOTIDE SEQUENCE</scope>
    <source>
        <strain evidence="3">DSM 11080</strain>
    </source>
</reference>
<keyword evidence="1" id="KW-0378">Hydrolase</keyword>
<evidence type="ECO:0008006" key="5">
    <source>
        <dbReference type="Google" id="ProtNLM"/>
    </source>
</evidence>
<reference evidence="3" key="1">
    <citation type="submission" date="2017-08" db="EMBL/GenBank/DDBJ databases">
        <authorList>
            <person name="Imhoff J.F."/>
            <person name="Rahn T."/>
            <person name="Kuenzel S."/>
            <person name="Neulinger S.C."/>
        </authorList>
    </citation>
    <scope>NUCLEOTIDE SEQUENCE</scope>
    <source>
        <strain evidence="3">DSM 11080</strain>
    </source>
</reference>
<dbReference type="AlphaFoldDB" id="A0AAJ0U0I5"/>
<dbReference type="Gene3D" id="3.75.10.10">
    <property type="entry name" value="L-arginine/glycine Amidinotransferase, Chain A"/>
    <property type="match status" value="1"/>
</dbReference>
<evidence type="ECO:0000256" key="1">
    <source>
        <dbReference type="ARBA" id="ARBA00022801"/>
    </source>
</evidence>
<dbReference type="GO" id="GO:0047632">
    <property type="term" value="F:agmatine deiminase activity"/>
    <property type="evidence" value="ECO:0007669"/>
    <property type="project" value="TreeGrafter"/>
</dbReference>
<name>A0AAJ0U0I5_9GAMM</name>
<feature type="region of interest" description="Disordered" evidence="2">
    <location>
        <begin position="90"/>
        <end position="141"/>
    </location>
</feature>
<evidence type="ECO:0000256" key="2">
    <source>
        <dbReference type="SAM" id="MobiDB-lite"/>
    </source>
</evidence>
<dbReference type="PANTHER" id="PTHR31377">
    <property type="entry name" value="AGMATINE DEIMINASE-RELATED"/>
    <property type="match status" value="1"/>
</dbReference>
<dbReference type="Proteomes" id="UP001296776">
    <property type="component" value="Unassembled WGS sequence"/>
</dbReference>
<evidence type="ECO:0000313" key="3">
    <source>
        <dbReference type="EMBL" id="MBK1703153.1"/>
    </source>
</evidence>
<comment type="caution">
    <text evidence="3">The sequence shown here is derived from an EMBL/GenBank/DDBJ whole genome shotgun (WGS) entry which is preliminary data.</text>
</comment>
<feature type="compositionally biased region" description="Basic and acidic residues" evidence="2">
    <location>
        <begin position="117"/>
        <end position="133"/>
    </location>
</feature>
<dbReference type="Pfam" id="PF04371">
    <property type="entry name" value="PAD_porph"/>
    <property type="match status" value="1"/>
</dbReference>
<gene>
    <name evidence="3" type="ORF">CKO40_00955</name>
</gene>
<sequence length="434" mass="47743">MAERHPQPRQDARRTADAVRNQRLAMRRLPAEWEPQAAVMLTWPHAETDWAEQLDAVEAVYRRLAELITREQGLLIVCRDEAHQRAVQAQLADLTSSPRTRVNDAPDQPDPLQLDPMQRDPLQRDPVQRDPVQRDPVQQGRGQNLYGRIQFALAPSNDTWARDHGPITVIDGGTEDRVLVNFGFNGWGGKYPAALDDRITAAIHAAGGFAALTTAHPNASAHPRLESSPLVLEGGAVESDGAGTLLAVRRTIVDPARNPGWSAAAIEQELRERLGVARILWLEHGQLSGDDTDGHIDTLARFCDPETICYAASDDPNDPDHASLRLLADELRGLRRQNGAPYRLVPLPQPGPIFDAEGQRLPAGYANFLIINRAVLVPVYRDPADALACERLQQCFTGRRIEPVDCRALIRQGGSLHCITMQLPAADAGHLPCA</sequence>